<comment type="subunit">
    <text evidence="10">Homodimer.</text>
</comment>
<comment type="caution">
    <text evidence="13">The sequence shown here is derived from an EMBL/GenBank/DDBJ whole genome shotgun (WGS) entry which is preliminary data.</text>
</comment>
<keyword evidence="8 10" id="KW-0570">Pentose shunt</keyword>
<sequence>MEQHKKQSTLSSFGIIGMGVMGKSLAINLAGHGVKLSIYNRHVEGEEEKVAQKAVEENPELKSVKAFDQLADFVESLEQPRKILMMIPAGQIIDQQIARLETFLDKGDVIIDGGNSHYKDSTKRQKYLENEGILYVSMGVSGGEEGARKGPSLMPGGAKEGFDLVQPFLEKIAAKDKQGRPCMHYVGQEGSGHFVKMVHNSIEYAEMQLLAETYNLMRYYLQLSPEAISQEWKKWEKSGSGSFLLKISQNILTFKEDGDFLLDHILDLAAQKGIGGWAVNEAMDFHVPYSPLAEAVMARLISSQKDKRIHLEKVFKKSPFKVPEDPKPILENLKIAYDLVRMINHDVGFELIREAGEQKQWSLDLSEIARTWSSGSIIQSPLMEELVNVFASNSDILTSPKMEPLIKNSRKVLAIVVGEGLMAGMALPVMSSALNYILSMTTADSPANLIQAQRDYFGGHGYQRIGKSREKFFHTQWKAGKKE</sequence>
<comment type="catalytic activity">
    <reaction evidence="9 10 11">
        <text>6-phospho-D-gluconate + NADP(+) = D-ribulose 5-phosphate + CO2 + NADPH</text>
        <dbReference type="Rhea" id="RHEA:10116"/>
        <dbReference type="ChEBI" id="CHEBI:16526"/>
        <dbReference type="ChEBI" id="CHEBI:57783"/>
        <dbReference type="ChEBI" id="CHEBI:58121"/>
        <dbReference type="ChEBI" id="CHEBI:58349"/>
        <dbReference type="ChEBI" id="CHEBI:58759"/>
        <dbReference type="EC" id="1.1.1.44"/>
    </reaction>
</comment>
<dbReference type="Pfam" id="PF03446">
    <property type="entry name" value="NAD_binding_2"/>
    <property type="match status" value="1"/>
</dbReference>
<comment type="similarity">
    <text evidence="3 10 11">Belongs to the 6-phosphogluconate dehydrogenase family.</text>
</comment>
<dbReference type="PRINTS" id="PR00076">
    <property type="entry name" value="6PGDHDRGNASE"/>
</dbReference>
<evidence type="ECO:0000313" key="13">
    <source>
        <dbReference type="EMBL" id="MFB9210634.1"/>
    </source>
</evidence>
<dbReference type="GO" id="GO:0004616">
    <property type="term" value="F:phosphogluconate dehydrogenase (decarboxylating) activity"/>
    <property type="evidence" value="ECO:0007669"/>
    <property type="project" value="UniProtKB-EC"/>
</dbReference>
<keyword evidence="6 10" id="KW-0560">Oxidoreductase</keyword>
<gene>
    <name evidence="13" type="primary">gndA</name>
    <name evidence="13" type="ORF">ACFFUR_02360</name>
</gene>
<dbReference type="SUPFAM" id="SSF51735">
    <property type="entry name" value="NAD(P)-binding Rossmann-fold domains"/>
    <property type="match status" value="1"/>
</dbReference>
<dbReference type="Pfam" id="PF00393">
    <property type="entry name" value="6PGD"/>
    <property type="match status" value="1"/>
</dbReference>
<dbReference type="InterPro" id="IPR006115">
    <property type="entry name" value="6PGDH_NADP-bd"/>
</dbReference>
<keyword evidence="7 11" id="KW-0311">Gluconate utilization</keyword>
<evidence type="ECO:0000256" key="7">
    <source>
        <dbReference type="ARBA" id="ARBA00023064"/>
    </source>
</evidence>
<dbReference type="InterPro" id="IPR006183">
    <property type="entry name" value="Pgluconate_DH"/>
</dbReference>
<dbReference type="InterPro" id="IPR008927">
    <property type="entry name" value="6-PGluconate_DH-like_C_sf"/>
</dbReference>
<name>A0ABV5J1E5_9BACT</name>
<comment type="function">
    <text evidence="1 10">Catalyzes the oxidative decarboxylation of 6-phosphogluconate to ribulose 5-phosphate and CO(2), with concomitant reduction of NADP to NADPH.</text>
</comment>
<evidence type="ECO:0000256" key="6">
    <source>
        <dbReference type="ARBA" id="ARBA00023002"/>
    </source>
</evidence>
<keyword evidence="14" id="KW-1185">Reference proteome</keyword>
<evidence type="ECO:0000256" key="9">
    <source>
        <dbReference type="ARBA" id="ARBA00048640"/>
    </source>
</evidence>
<dbReference type="NCBIfam" id="NF006765">
    <property type="entry name" value="PRK09287.1"/>
    <property type="match status" value="1"/>
</dbReference>
<dbReference type="NCBIfam" id="TIGR00873">
    <property type="entry name" value="gnd"/>
    <property type="match status" value="1"/>
</dbReference>
<comment type="pathway">
    <text evidence="2 10 11">Carbohydrate degradation; pentose phosphate pathway; D-ribulose 5-phosphate from D-glucose 6-phosphate (oxidative stage): step 3/3.</text>
</comment>
<dbReference type="Gene3D" id="1.10.1040.10">
    <property type="entry name" value="N-(1-d-carboxylethyl)-l-norvaline Dehydrogenase, domain 2"/>
    <property type="match status" value="1"/>
</dbReference>
<dbReference type="RefSeq" id="WP_290246883.1">
    <property type="nucleotide sequence ID" value="NZ_JAUFQT010000001.1"/>
</dbReference>
<feature type="domain" description="6-phosphogluconate dehydrogenase C-terminal" evidence="12">
    <location>
        <begin position="192"/>
        <end position="478"/>
    </location>
</feature>
<dbReference type="InterPro" id="IPR006114">
    <property type="entry name" value="6PGDH_C"/>
</dbReference>
<dbReference type="Gene3D" id="1.20.5.320">
    <property type="entry name" value="6-Phosphogluconate Dehydrogenase, domain 3"/>
    <property type="match status" value="1"/>
</dbReference>
<accession>A0ABV5J1E5</accession>
<dbReference type="PIRSF" id="PIRSF000109">
    <property type="entry name" value="6PGD"/>
    <property type="match status" value="1"/>
</dbReference>
<reference evidence="13 14" key="1">
    <citation type="submission" date="2024-09" db="EMBL/GenBank/DDBJ databases">
        <authorList>
            <person name="Sun Q."/>
            <person name="Mori K."/>
        </authorList>
    </citation>
    <scope>NUCLEOTIDE SEQUENCE [LARGE SCALE GENOMIC DNA]</scope>
    <source>
        <strain evidence="13 14">CECT 7682</strain>
    </source>
</reference>
<protein>
    <recommendedName>
        <fullName evidence="5 10">6-phosphogluconate dehydrogenase, decarboxylating</fullName>
        <ecNumber evidence="4 10">1.1.1.44</ecNumber>
    </recommendedName>
</protein>
<dbReference type="InterPro" id="IPR036291">
    <property type="entry name" value="NAD(P)-bd_dom_sf"/>
</dbReference>
<dbReference type="InterPro" id="IPR006113">
    <property type="entry name" value="6PGDH_Gnd/GntZ"/>
</dbReference>
<evidence type="ECO:0000256" key="10">
    <source>
        <dbReference type="PIRNR" id="PIRNR000109"/>
    </source>
</evidence>
<evidence type="ECO:0000313" key="14">
    <source>
        <dbReference type="Proteomes" id="UP001589654"/>
    </source>
</evidence>
<dbReference type="PANTHER" id="PTHR11811">
    <property type="entry name" value="6-PHOSPHOGLUCONATE DEHYDROGENASE"/>
    <property type="match status" value="1"/>
</dbReference>
<evidence type="ECO:0000256" key="2">
    <source>
        <dbReference type="ARBA" id="ARBA00004874"/>
    </source>
</evidence>
<proteinExistence type="inferred from homology"/>
<evidence type="ECO:0000256" key="1">
    <source>
        <dbReference type="ARBA" id="ARBA00002526"/>
    </source>
</evidence>
<dbReference type="EC" id="1.1.1.44" evidence="4 10"/>
<dbReference type="Proteomes" id="UP001589654">
    <property type="component" value="Unassembled WGS sequence"/>
</dbReference>
<evidence type="ECO:0000256" key="4">
    <source>
        <dbReference type="ARBA" id="ARBA00013011"/>
    </source>
</evidence>
<dbReference type="InterPro" id="IPR013328">
    <property type="entry name" value="6PGD_dom2"/>
</dbReference>
<evidence type="ECO:0000256" key="5">
    <source>
        <dbReference type="ARBA" id="ARBA00018193"/>
    </source>
</evidence>
<keyword evidence="10 11" id="KW-0521">NADP</keyword>
<dbReference type="EMBL" id="JBHMEW010000008">
    <property type="protein sequence ID" value="MFB9210634.1"/>
    <property type="molecule type" value="Genomic_DNA"/>
</dbReference>
<dbReference type="SUPFAM" id="SSF48179">
    <property type="entry name" value="6-phosphogluconate dehydrogenase C-terminal domain-like"/>
    <property type="match status" value="1"/>
</dbReference>
<evidence type="ECO:0000256" key="3">
    <source>
        <dbReference type="ARBA" id="ARBA00008419"/>
    </source>
</evidence>
<dbReference type="Gene3D" id="3.40.50.720">
    <property type="entry name" value="NAD(P)-binding Rossmann-like Domain"/>
    <property type="match status" value="1"/>
</dbReference>
<evidence type="ECO:0000259" key="12">
    <source>
        <dbReference type="SMART" id="SM01350"/>
    </source>
</evidence>
<evidence type="ECO:0000256" key="11">
    <source>
        <dbReference type="RuleBase" id="RU000485"/>
    </source>
</evidence>
<evidence type="ECO:0000256" key="8">
    <source>
        <dbReference type="ARBA" id="ARBA00023126"/>
    </source>
</evidence>
<dbReference type="SMART" id="SM01350">
    <property type="entry name" value="6PGD"/>
    <property type="match status" value="1"/>
</dbReference>
<organism evidence="13 14">
    <name type="scientific">Echinicola jeungdonensis</name>
    <dbReference type="NCBI Taxonomy" id="709343"/>
    <lineage>
        <taxon>Bacteria</taxon>
        <taxon>Pseudomonadati</taxon>
        <taxon>Bacteroidota</taxon>
        <taxon>Cytophagia</taxon>
        <taxon>Cytophagales</taxon>
        <taxon>Cyclobacteriaceae</taxon>
        <taxon>Echinicola</taxon>
    </lineage>
</organism>